<evidence type="ECO:0000313" key="16">
    <source>
        <dbReference type="Proteomes" id="UP000186216"/>
    </source>
</evidence>
<dbReference type="Proteomes" id="UP001215549">
    <property type="component" value="Chromosome"/>
</dbReference>
<comment type="subcellular location">
    <subcellularLocation>
        <location evidence="13">Cell membrane</location>
        <topology evidence="13">Peripheral membrane protein</topology>
    </subcellularLocation>
    <subcellularLocation>
        <location evidence="2">Membrane</location>
        <topology evidence="2">Peripheral membrane protein</topology>
    </subcellularLocation>
    <subcellularLocation>
        <location evidence="12">Thylakoid</location>
    </subcellularLocation>
</comment>
<keyword evidence="4 13" id="KW-0813">Transport</keyword>
<dbReference type="NCBIfam" id="NF004146">
    <property type="entry name" value="PRK05621.1-4"/>
    <property type="match status" value="1"/>
</dbReference>
<evidence type="ECO:0000256" key="11">
    <source>
        <dbReference type="ARBA" id="ARBA00023310"/>
    </source>
</evidence>
<evidence type="ECO:0000256" key="7">
    <source>
        <dbReference type="ARBA" id="ARBA00022781"/>
    </source>
</evidence>
<dbReference type="FunFam" id="1.10.287.80:FF:000003">
    <property type="entry name" value="ATP synthase gamma chain, chloroplastic"/>
    <property type="match status" value="1"/>
</dbReference>
<dbReference type="GO" id="GO:0009579">
    <property type="term" value="C:thylakoid"/>
    <property type="evidence" value="ECO:0007669"/>
    <property type="project" value="UniProtKB-SubCell"/>
</dbReference>
<dbReference type="InterPro" id="IPR000131">
    <property type="entry name" value="ATP_synth_F1_gsu"/>
</dbReference>
<accession>A0AA45W4Q1</accession>
<dbReference type="GO" id="GO:0045259">
    <property type="term" value="C:proton-transporting ATP synthase complex"/>
    <property type="evidence" value="ECO:0007669"/>
    <property type="project" value="UniProtKB-KW"/>
</dbReference>
<evidence type="ECO:0000313" key="14">
    <source>
        <dbReference type="EMBL" id="SIS87315.1"/>
    </source>
</evidence>
<dbReference type="PRINTS" id="PR00126">
    <property type="entry name" value="ATPASEGAMMA"/>
</dbReference>
<dbReference type="PROSITE" id="PS00153">
    <property type="entry name" value="ATPASE_GAMMA"/>
    <property type="match status" value="1"/>
</dbReference>
<comment type="function">
    <text evidence="1 13">Produces ATP from ADP in the presence of a proton gradient across the membrane. The gamma chain is believed to be important in regulating ATPase activity and the flow of protons through the CF(0) complex.</text>
</comment>
<dbReference type="Pfam" id="PF00231">
    <property type="entry name" value="ATP-synt"/>
    <property type="match status" value="1"/>
</dbReference>
<gene>
    <name evidence="13" type="primary">atpG</name>
    <name evidence="15" type="ORF">JHX88_07755</name>
    <name evidence="14" type="ORF">SAMN05421772_10761</name>
</gene>
<evidence type="ECO:0000313" key="17">
    <source>
        <dbReference type="Proteomes" id="UP001215549"/>
    </source>
</evidence>
<keyword evidence="5 13" id="KW-1003">Cell membrane</keyword>
<dbReference type="AlphaFoldDB" id="A0AA45W4Q1"/>
<dbReference type="SUPFAM" id="SSF52943">
    <property type="entry name" value="ATP synthase (F1-ATPase), gamma subunit"/>
    <property type="match status" value="1"/>
</dbReference>
<dbReference type="EMBL" id="CP067140">
    <property type="protein sequence ID" value="WCR04601.1"/>
    <property type="molecule type" value="Genomic_DNA"/>
</dbReference>
<evidence type="ECO:0000256" key="13">
    <source>
        <dbReference type="HAMAP-Rule" id="MF_00815"/>
    </source>
</evidence>
<sequence length="292" mass="31716">MPSLKDLKNRIGSVKNTRKITKAMQMVAAAKLRRAQEAAEAARPYADRMAAVMAGLTASAAGSESAPRLLSGTGSDQRHLLVVMTAERGLAGGFNSSIVKLARAHAEKLRGQGKDVTILTVGKKGREQLKREYGDRFVHHVDLSEVKRVGYENARDITDEVLDRFESGEFDVATIFYNRFESVISQVPTARQIIPAEVDEGEDAASASSLYEYEPGEEAILAELLPRSVATQIFAALLENAASEQGARMSAMDNATRNAGDMIDKLTTEYNRSRQAAITKELIEIISGAEAL</sequence>
<reference evidence="14 16" key="1">
    <citation type="submission" date="2017-01" db="EMBL/GenBank/DDBJ databases">
        <authorList>
            <person name="Varghese N."/>
            <person name="Submissions S."/>
        </authorList>
    </citation>
    <scope>NUCLEOTIDE SEQUENCE [LARGE SCALE GENOMIC DNA]</scope>
    <source>
        <strain evidence="14 16">DSM 18447</strain>
    </source>
</reference>
<comment type="similarity">
    <text evidence="3 13">Belongs to the ATPase gamma chain family.</text>
</comment>
<dbReference type="PANTHER" id="PTHR11693">
    <property type="entry name" value="ATP SYNTHASE GAMMA CHAIN"/>
    <property type="match status" value="1"/>
</dbReference>
<proteinExistence type="inferred from homology"/>
<dbReference type="PANTHER" id="PTHR11693:SF22">
    <property type="entry name" value="ATP SYNTHASE SUBUNIT GAMMA, MITOCHONDRIAL"/>
    <property type="match status" value="1"/>
</dbReference>
<comment type="subunit">
    <text evidence="13">F-type ATPases have 2 components, CF(1) - the catalytic core - and CF(0) - the membrane proton channel. CF(1) has five subunits: alpha(3), beta(3), gamma(1), delta(1), epsilon(1). CF(0) has three main subunits: a, b and c.</text>
</comment>
<dbReference type="Gene3D" id="3.40.1380.10">
    <property type="match status" value="1"/>
</dbReference>
<keyword evidence="7 13" id="KW-0375">Hydrogen ion transport</keyword>
<dbReference type="Proteomes" id="UP000186216">
    <property type="component" value="Unassembled WGS sequence"/>
</dbReference>
<keyword evidence="11 13" id="KW-0066">ATP synthesis</keyword>
<dbReference type="RefSeq" id="WP_076526036.1">
    <property type="nucleotide sequence ID" value="NZ_CP067140.1"/>
</dbReference>
<evidence type="ECO:0000256" key="4">
    <source>
        <dbReference type="ARBA" id="ARBA00022448"/>
    </source>
</evidence>
<keyword evidence="9 13" id="KW-0472">Membrane</keyword>
<evidence type="ECO:0000256" key="10">
    <source>
        <dbReference type="ARBA" id="ARBA00023196"/>
    </source>
</evidence>
<keyword evidence="8 13" id="KW-0406">Ion transport</keyword>
<dbReference type="InterPro" id="IPR023632">
    <property type="entry name" value="ATP_synth_F1_gsu_CS"/>
</dbReference>
<dbReference type="FunFam" id="1.10.287.80:FF:000001">
    <property type="entry name" value="ATP synthase gamma chain"/>
    <property type="match status" value="1"/>
</dbReference>
<dbReference type="GO" id="GO:0005886">
    <property type="term" value="C:plasma membrane"/>
    <property type="evidence" value="ECO:0007669"/>
    <property type="project" value="UniProtKB-SubCell"/>
</dbReference>
<organism evidence="14 16">
    <name type="scientific">Paracoccus saliphilus</name>
    <dbReference type="NCBI Taxonomy" id="405559"/>
    <lineage>
        <taxon>Bacteria</taxon>
        <taxon>Pseudomonadati</taxon>
        <taxon>Pseudomonadota</taxon>
        <taxon>Alphaproteobacteria</taxon>
        <taxon>Rhodobacterales</taxon>
        <taxon>Paracoccaceae</taxon>
        <taxon>Paracoccus</taxon>
    </lineage>
</organism>
<dbReference type="Gene3D" id="1.10.287.80">
    <property type="entry name" value="ATP synthase, gamma subunit, helix hairpin domain"/>
    <property type="match status" value="1"/>
</dbReference>
<reference evidence="15 17" key="2">
    <citation type="submission" date="2021-01" db="EMBL/GenBank/DDBJ databases">
        <title>Biogeographic distribution of Paracoccus.</title>
        <authorList>
            <person name="Hollensteiner J."/>
            <person name="Leineberger J."/>
            <person name="Brinkhoff T."/>
            <person name="Daniel R."/>
        </authorList>
    </citation>
    <scope>NUCLEOTIDE SEQUENCE [LARGE SCALE GENOMIC DNA]</scope>
    <source>
        <strain evidence="15 17">DSM 18447</strain>
    </source>
</reference>
<dbReference type="PIRSF" id="PIRSF039089">
    <property type="entry name" value="ATP_synthase_gamma"/>
    <property type="match status" value="1"/>
</dbReference>
<keyword evidence="10 13" id="KW-0139">CF(1)</keyword>
<dbReference type="InterPro" id="IPR035968">
    <property type="entry name" value="ATP_synth_F1_ATPase_gsu"/>
</dbReference>
<evidence type="ECO:0000256" key="12">
    <source>
        <dbReference type="ARBA" id="ARBA00060385"/>
    </source>
</evidence>
<evidence type="ECO:0000256" key="6">
    <source>
        <dbReference type="ARBA" id="ARBA00022519"/>
    </source>
</evidence>
<evidence type="ECO:0000256" key="3">
    <source>
        <dbReference type="ARBA" id="ARBA00007681"/>
    </source>
</evidence>
<evidence type="ECO:0000256" key="1">
    <source>
        <dbReference type="ARBA" id="ARBA00003456"/>
    </source>
</evidence>
<protein>
    <recommendedName>
        <fullName evidence="13">ATP synthase gamma chain</fullName>
    </recommendedName>
    <alternativeName>
        <fullName evidence="13">ATP synthase F1 sector gamma subunit</fullName>
    </alternativeName>
    <alternativeName>
        <fullName evidence="13">F-ATPase gamma subunit</fullName>
    </alternativeName>
</protein>
<keyword evidence="6" id="KW-0997">Cell inner membrane</keyword>
<dbReference type="GO" id="GO:0042777">
    <property type="term" value="P:proton motive force-driven plasma membrane ATP synthesis"/>
    <property type="evidence" value="ECO:0007669"/>
    <property type="project" value="UniProtKB-UniRule"/>
</dbReference>
<dbReference type="GO" id="GO:0046933">
    <property type="term" value="F:proton-transporting ATP synthase activity, rotational mechanism"/>
    <property type="evidence" value="ECO:0007669"/>
    <property type="project" value="UniProtKB-UniRule"/>
</dbReference>
<dbReference type="EMBL" id="FTOU01000007">
    <property type="protein sequence ID" value="SIS87315.1"/>
    <property type="molecule type" value="Genomic_DNA"/>
</dbReference>
<dbReference type="GO" id="GO:0005524">
    <property type="term" value="F:ATP binding"/>
    <property type="evidence" value="ECO:0007669"/>
    <property type="project" value="UniProtKB-UniRule"/>
</dbReference>
<name>A0AA45W4Q1_9RHOB</name>
<dbReference type="NCBIfam" id="TIGR01146">
    <property type="entry name" value="ATPsyn_F1gamma"/>
    <property type="match status" value="1"/>
</dbReference>
<evidence type="ECO:0000256" key="8">
    <source>
        <dbReference type="ARBA" id="ARBA00023065"/>
    </source>
</evidence>
<evidence type="ECO:0000256" key="5">
    <source>
        <dbReference type="ARBA" id="ARBA00022475"/>
    </source>
</evidence>
<keyword evidence="17" id="KW-1185">Reference proteome</keyword>
<dbReference type="CDD" id="cd12151">
    <property type="entry name" value="F1-ATPase_gamma"/>
    <property type="match status" value="1"/>
</dbReference>
<evidence type="ECO:0000313" key="15">
    <source>
        <dbReference type="EMBL" id="WCR04601.1"/>
    </source>
</evidence>
<evidence type="ECO:0000256" key="2">
    <source>
        <dbReference type="ARBA" id="ARBA00004170"/>
    </source>
</evidence>
<dbReference type="HAMAP" id="MF_00815">
    <property type="entry name" value="ATP_synth_gamma_bact"/>
    <property type="match status" value="1"/>
</dbReference>
<evidence type="ECO:0000256" key="9">
    <source>
        <dbReference type="ARBA" id="ARBA00023136"/>
    </source>
</evidence>